<dbReference type="AlphaFoldDB" id="A0A510L8U7"/>
<evidence type="ECO:0000313" key="3">
    <source>
        <dbReference type="Proteomes" id="UP000321561"/>
    </source>
</evidence>
<dbReference type="EMBL" id="AP019846">
    <property type="protein sequence ID" value="BBM60067.1"/>
    <property type="molecule type" value="Genomic_DNA"/>
</dbReference>
<reference evidence="2 3" key="1">
    <citation type="submission" date="2019-07" db="EMBL/GenBank/DDBJ databases">
        <title>Complete Genome Sequence of Leptotrichia hongkongensis Strain JMUB5056.</title>
        <authorList>
            <person name="Watanabe S."/>
            <person name="Cui L."/>
        </authorList>
    </citation>
    <scope>NUCLEOTIDE SEQUENCE [LARGE SCALE GENOMIC DNA]</scope>
    <source>
        <strain evidence="2 3">JMUB5056</strain>
    </source>
</reference>
<accession>A0A510L8U7</accession>
<protein>
    <submittedName>
        <fullName evidence="2">Uncharacterized protein</fullName>
    </submittedName>
</protein>
<feature type="transmembrane region" description="Helical" evidence="1">
    <location>
        <begin position="12"/>
        <end position="35"/>
    </location>
</feature>
<name>A0A510L8U7_9FUSO</name>
<proteinExistence type="predicted"/>
<keyword evidence="1" id="KW-0472">Membrane</keyword>
<gene>
    <name evidence="2" type="ORF">JMUB5056_1661</name>
</gene>
<dbReference type="Proteomes" id="UP000321561">
    <property type="component" value="Chromosome"/>
</dbReference>
<sequence length="45" mass="5533">MKIKYSWFDFNLIDIFGIFVGKIVYIFIDLLLQFFEKYTAINFEK</sequence>
<organism evidence="2 3">
    <name type="scientific">Leptotrichia hongkongensis</name>
    <dbReference type="NCBI Taxonomy" id="554406"/>
    <lineage>
        <taxon>Bacteria</taxon>
        <taxon>Fusobacteriati</taxon>
        <taxon>Fusobacteriota</taxon>
        <taxon>Fusobacteriia</taxon>
        <taxon>Fusobacteriales</taxon>
        <taxon>Leptotrichiaceae</taxon>
        <taxon>Leptotrichia</taxon>
    </lineage>
</organism>
<evidence type="ECO:0000256" key="1">
    <source>
        <dbReference type="SAM" id="Phobius"/>
    </source>
</evidence>
<keyword evidence="1" id="KW-1133">Transmembrane helix</keyword>
<evidence type="ECO:0000313" key="2">
    <source>
        <dbReference type="EMBL" id="BBM60067.1"/>
    </source>
</evidence>
<keyword evidence="1" id="KW-0812">Transmembrane</keyword>
<dbReference type="KEGG" id="lhg:JMUB5056_1661"/>